<keyword evidence="2" id="KW-0150">Chloroplast</keyword>
<dbReference type="AlphaFoldDB" id="A0A1Z1M7M6"/>
<geneLocation type="chloroplast" evidence="2"/>
<name>A0A1Z1M7M6_9FLOR</name>
<protein>
    <submittedName>
        <fullName evidence="2">Uncharacterized protein</fullName>
    </submittedName>
</protein>
<accession>A0A1Z1M7M6</accession>
<dbReference type="GeneID" id="33355080"/>
<gene>
    <name evidence="2" type="primary">orf44</name>
</gene>
<evidence type="ECO:0000256" key="1">
    <source>
        <dbReference type="SAM" id="Phobius"/>
    </source>
</evidence>
<keyword evidence="1" id="KW-0812">Transmembrane</keyword>
<proteinExistence type="predicted"/>
<dbReference type="RefSeq" id="YP_009393398.1">
    <property type="nucleotide sequence ID" value="NC_035267.1"/>
</dbReference>
<sequence>MVNYYIPFHYLLLLNISAYLYHFLLNFYVIFHILALLIYYMFVY</sequence>
<keyword evidence="1" id="KW-1133">Transmembrane helix</keyword>
<organism evidence="2">
    <name type="scientific">Symphyocladiella dendroidea</name>
    <dbReference type="NCBI Taxonomy" id="2506487"/>
    <lineage>
        <taxon>Eukaryota</taxon>
        <taxon>Rhodophyta</taxon>
        <taxon>Florideophyceae</taxon>
        <taxon>Rhodymeniophycidae</taxon>
        <taxon>Ceramiales</taxon>
        <taxon>Rhodomelaceae</taxon>
        <taxon>Pterosiphonieae</taxon>
        <taxon>Symphyocladiella</taxon>
    </lineage>
</organism>
<keyword evidence="1" id="KW-0472">Membrane</keyword>
<keyword evidence="2" id="KW-0934">Plastid</keyword>
<reference evidence="2" key="1">
    <citation type="journal article" date="2017" name="J. Phycol.">
        <title>Analysis of chloroplast genomes and a supermatrix inform reclassification of the Rhodomelaceae (Rhodophyta).</title>
        <authorList>
            <person name="Diaz-Tapia P."/>
            <person name="Maggs C.A."/>
            <person name="West J.A."/>
            <person name="Verbruggen H."/>
        </authorList>
    </citation>
    <scope>NUCLEOTIDE SEQUENCE</scope>
    <source>
        <strain evidence="2">JW3780</strain>
    </source>
</reference>
<dbReference type="EMBL" id="MF101420">
    <property type="protein sequence ID" value="ARW61960.1"/>
    <property type="molecule type" value="Genomic_DNA"/>
</dbReference>
<evidence type="ECO:0000313" key="2">
    <source>
        <dbReference type="EMBL" id="ARW61960.1"/>
    </source>
</evidence>
<feature type="transmembrane region" description="Helical" evidence="1">
    <location>
        <begin position="20"/>
        <end position="42"/>
    </location>
</feature>